<reference evidence="2" key="1">
    <citation type="submission" date="2023-04" db="EMBL/GenBank/DDBJ databases">
        <authorList>
            <person name="Vijverberg K."/>
            <person name="Xiong W."/>
            <person name="Schranz E."/>
        </authorList>
    </citation>
    <scope>NUCLEOTIDE SEQUENCE</scope>
</reference>
<proteinExistence type="predicted"/>
<dbReference type="EMBL" id="OX465086">
    <property type="protein sequence ID" value="CAI9264284.1"/>
    <property type="molecule type" value="Genomic_DNA"/>
</dbReference>
<keyword evidence="3" id="KW-1185">Reference proteome</keyword>
<keyword evidence="1" id="KW-0472">Membrane</keyword>
<feature type="transmembrane region" description="Helical" evidence="1">
    <location>
        <begin position="40"/>
        <end position="67"/>
    </location>
</feature>
<keyword evidence="1" id="KW-1133">Transmembrane helix</keyword>
<sequence>MGCKILCERGRQSTRQFESKHVQMSIVNEIDFFMNNSFEVVFLVFFLFQLNMIGFAFMFSPTIWSFFPPNLLAKALQLLSDATSTPKDPGISWSRIGECAPNDNDCLINMNGLISGRMVAKKNVYGFWYCLLILRSSLQWNTIQPSCMNFIIMSHTKVNQIHLRGTT</sequence>
<name>A0AA35Y293_LACSI</name>
<keyword evidence="1" id="KW-0812">Transmembrane</keyword>
<dbReference type="Proteomes" id="UP001177003">
    <property type="component" value="Chromosome 0"/>
</dbReference>
<accession>A0AA35Y293</accession>
<gene>
    <name evidence="2" type="ORF">LSALG_LOCUS4939</name>
</gene>
<protein>
    <submittedName>
        <fullName evidence="2">Uncharacterized protein</fullName>
    </submittedName>
</protein>
<organism evidence="2 3">
    <name type="scientific">Lactuca saligna</name>
    <name type="common">Willowleaf lettuce</name>
    <dbReference type="NCBI Taxonomy" id="75948"/>
    <lineage>
        <taxon>Eukaryota</taxon>
        <taxon>Viridiplantae</taxon>
        <taxon>Streptophyta</taxon>
        <taxon>Embryophyta</taxon>
        <taxon>Tracheophyta</taxon>
        <taxon>Spermatophyta</taxon>
        <taxon>Magnoliopsida</taxon>
        <taxon>eudicotyledons</taxon>
        <taxon>Gunneridae</taxon>
        <taxon>Pentapetalae</taxon>
        <taxon>asterids</taxon>
        <taxon>campanulids</taxon>
        <taxon>Asterales</taxon>
        <taxon>Asteraceae</taxon>
        <taxon>Cichorioideae</taxon>
        <taxon>Cichorieae</taxon>
        <taxon>Lactucinae</taxon>
        <taxon>Lactuca</taxon>
    </lineage>
</organism>
<evidence type="ECO:0000313" key="3">
    <source>
        <dbReference type="Proteomes" id="UP001177003"/>
    </source>
</evidence>
<dbReference type="AlphaFoldDB" id="A0AA35Y293"/>
<evidence type="ECO:0000256" key="1">
    <source>
        <dbReference type="SAM" id="Phobius"/>
    </source>
</evidence>
<evidence type="ECO:0000313" key="2">
    <source>
        <dbReference type="EMBL" id="CAI9264284.1"/>
    </source>
</evidence>